<protein>
    <submittedName>
        <fullName evidence="1">Uncharacterized protein</fullName>
    </submittedName>
</protein>
<sequence>MCGLVSFARVPNSFSRTSAFGVSPPAQRAIWLSKILWELLGEIPGSLLHDPCERELGSTSARYS</sequence>
<evidence type="ECO:0000313" key="2">
    <source>
        <dbReference type="Proteomes" id="UP000054217"/>
    </source>
</evidence>
<reference evidence="1 2" key="1">
    <citation type="submission" date="2014-04" db="EMBL/GenBank/DDBJ databases">
        <authorList>
            <consortium name="DOE Joint Genome Institute"/>
            <person name="Kuo A."/>
            <person name="Kohler A."/>
            <person name="Costa M.D."/>
            <person name="Nagy L.G."/>
            <person name="Floudas D."/>
            <person name="Copeland A."/>
            <person name="Barry K.W."/>
            <person name="Cichocki N."/>
            <person name="Veneault-Fourrey C."/>
            <person name="LaButti K."/>
            <person name="Lindquist E.A."/>
            <person name="Lipzen A."/>
            <person name="Lundell T."/>
            <person name="Morin E."/>
            <person name="Murat C."/>
            <person name="Sun H."/>
            <person name="Tunlid A."/>
            <person name="Henrissat B."/>
            <person name="Grigoriev I.V."/>
            <person name="Hibbett D.S."/>
            <person name="Martin F."/>
            <person name="Nordberg H.P."/>
            <person name="Cantor M.N."/>
            <person name="Hua S.X."/>
        </authorList>
    </citation>
    <scope>NUCLEOTIDE SEQUENCE [LARGE SCALE GENOMIC DNA]</scope>
    <source>
        <strain evidence="1 2">Marx 270</strain>
    </source>
</reference>
<accession>A0A0C3NIM0</accession>
<organism evidence="1 2">
    <name type="scientific">Pisolithus tinctorius Marx 270</name>
    <dbReference type="NCBI Taxonomy" id="870435"/>
    <lineage>
        <taxon>Eukaryota</taxon>
        <taxon>Fungi</taxon>
        <taxon>Dikarya</taxon>
        <taxon>Basidiomycota</taxon>
        <taxon>Agaricomycotina</taxon>
        <taxon>Agaricomycetes</taxon>
        <taxon>Agaricomycetidae</taxon>
        <taxon>Boletales</taxon>
        <taxon>Sclerodermatineae</taxon>
        <taxon>Pisolithaceae</taxon>
        <taxon>Pisolithus</taxon>
    </lineage>
</organism>
<proteinExistence type="predicted"/>
<dbReference type="InParanoid" id="A0A0C3NIM0"/>
<dbReference type="AlphaFoldDB" id="A0A0C3NIM0"/>
<keyword evidence="2" id="KW-1185">Reference proteome</keyword>
<dbReference type="Proteomes" id="UP000054217">
    <property type="component" value="Unassembled WGS sequence"/>
</dbReference>
<evidence type="ECO:0000313" key="1">
    <source>
        <dbReference type="EMBL" id="KIN95535.1"/>
    </source>
</evidence>
<dbReference type="EMBL" id="KN832065">
    <property type="protein sequence ID" value="KIN95535.1"/>
    <property type="molecule type" value="Genomic_DNA"/>
</dbReference>
<name>A0A0C3NIM0_PISTI</name>
<gene>
    <name evidence="1" type="ORF">M404DRAFT_1007404</name>
</gene>
<dbReference type="HOGENOM" id="CLU_2868591_0_0_1"/>
<reference evidence="2" key="2">
    <citation type="submission" date="2015-01" db="EMBL/GenBank/DDBJ databases">
        <title>Evolutionary Origins and Diversification of the Mycorrhizal Mutualists.</title>
        <authorList>
            <consortium name="DOE Joint Genome Institute"/>
            <consortium name="Mycorrhizal Genomics Consortium"/>
            <person name="Kohler A."/>
            <person name="Kuo A."/>
            <person name="Nagy L.G."/>
            <person name="Floudas D."/>
            <person name="Copeland A."/>
            <person name="Barry K.W."/>
            <person name="Cichocki N."/>
            <person name="Veneault-Fourrey C."/>
            <person name="LaButti K."/>
            <person name="Lindquist E.A."/>
            <person name="Lipzen A."/>
            <person name="Lundell T."/>
            <person name="Morin E."/>
            <person name="Murat C."/>
            <person name="Riley R."/>
            <person name="Ohm R."/>
            <person name="Sun H."/>
            <person name="Tunlid A."/>
            <person name="Henrissat B."/>
            <person name="Grigoriev I.V."/>
            <person name="Hibbett D.S."/>
            <person name="Martin F."/>
        </authorList>
    </citation>
    <scope>NUCLEOTIDE SEQUENCE [LARGE SCALE GENOMIC DNA]</scope>
    <source>
        <strain evidence="2">Marx 270</strain>
    </source>
</reference>